<reference evidence="1" key="1">
    <citation type="submission" date="2018-05" db="EMBL/GenBank/DDBJ databases">
        <authorList>
            <person name="Lanie J.A."/>
            <person name="Ng W.-L."/>
            <person name="Kazmierczak K.M."/>
            <person name="Andrzejewski T.M."/>
            <person name="Davidsen T.M."/>
            <person name="Wayne K.J."/>
            <person name="Tettelin H."/>
            <person name="Glass J.I."/>
            <person name="Rusch D."/>
            <person name="Podicherti R."/>
            <person name="Tsui H.-C.T."/>
            <person name="Winkler M.E."/>
        </authorList>
    </citation>
    <scope>NUCLEOTIDE SEQUENCE</scope>
</reference>
<organism evidence="1">
    <name type="scientific">marine metagenome</name>
    <dbReference type="NCBI Taxonomy" id="408172"/>
    <lineage>
        <taxon>unclassified sequences</taxon>
        <taxon>metagenomes</taxon>
        <taxon>ecological metagenomes</taxon>
    </lineage>
</organism>
<gene>
    <name evidence="1" type="ORF">METZ01_LOCUS87703</name>
</gene>
<name>A0A381V384_9ZZZZ</name>
<protein>
    <submittedName>
        <fullName evidence="1">Uncharacterized protein</fullName>
    </submittedName>
</protein>
<accession>A0A381V384</accession>
<feature type="non-terminal residue" evidence="1">
    <location>
        <position position="27"/>
    </location>
</feature>
<proteinExistence type="predicted"/>
<dbReference type="AlphaFoldDB" id="A0A381V384"/>
<sequence>MPFESNLRIECEQILGKEWVKDDPVTL</sequence>
<dbReference type="EMBL" id="UINC01007736">
    <property type="protein sequence ID" value="SVA34849.1"/>
    <property type="molecule type" value="Genomic_DNA"/>
</dbReference>
<evidence type="ECO:0000313" key="1">
    <source>
        <dbReference type="EMBL" id="SVA34849.1"/>
    </source>
</evidence>